<dbReference type="RefSeq" id="YP_009184807.1">
    <property type="nucleotide sequence ID" value="NC_028581.1"/>
</dbReference>
<accession>A0A0S2LNB5</accession>
<sequence>MTPKLTKKSVEELANKRDHILLSFPENYKSVQDKIELKCLVCNSQWKTSVHSYKNAKNGCKNCKNKKASIVHKNKITSSSTKLLISQKARLRPSSLLGVKGSNHPKWKGGYGRDKNNPSNQDYVWKNAVKKRCQYMCIITSKKKNTMCHHLNGWNLFPDQRYDILNGVLLHRDIHRLFHDTYKYGNNTELQFKEFLLNEFNLNWEKIKVDLQHGNHHPNSPKSL</sequence>
<keyword evidence="1" id="KW-0255">Endonuclease</keyword>
<proteinExistence type="predicted"/>
<gene>
    <name evidence="1" type="primary">orf224</name>
</gene>
<dbReference type="GeneID" id="26378549"/>
<geneLocation type="chloroplast" evidence="1"/>
<dbReference type="EMBL" id="KT625413">
    <property type="protein sequence ID" value="ALO62925.1"/>
    <property type="molecule type" value="Genomic_DNA"/>
</dbReference>
<dbReference type="GO" id="GO:0004519">
    <property type="term" value="F:endonuclease activity"/>
    <property type="evidence" value="ECO:0007669"/>
    <property type="project" value="UniProtKB-KW"/>
</dbReference>
<organism evidence="1">
    <name type="scientific">Jenufa perforata</name>
    <dbReference type="NCBI Taxonomy" id="993091"/>
    <lineage>
        <taxon>Eukaryota</taxon>
        <taxon>Viridiplantae</taxon>
        <taxon>Chlorophyta</taxon>
        <taxon>core chlorophytes</taxon>
        <taxon>Chlorophyceae</taxon>
        <taxon>Jenufa</taxon>
    </lineage>
</organism>
<dbReference type="AlphaFoldDB" id="A0A0S2LNB5"/>
<reference evidence="1" key="1">
    <citation type="journal article" date="2015" name="BMC Evol. Biol.">
        <title>Chloroplast phylogenomic analysis of chlorophyte green algae identifies a novel lineage sister to the Sphaeropleales (Chlorophyceae).</title>
        <authorList>
            <person name="Lemieux C."/>
            <person name="Vincent A.T."/>
            <person name="Labarre A."/>
            <person name="Otis C."/>
            <person name="Turmel M."/>
        </authorList>
    </citation>
    <scope>NUCLEOTIDE SEQUENCE</scope>
</reference>
<protein>
    <submittedName>
        <fullName evidence="1">Putative HNH homing endonuclease</fullName>
    </submittedName>
</protein>
<name>A0A0S2LNB5_9CHLO</name>
<keyword evidence="1" id="KW-0934">Plastid</keyword>
<keyword evidence="1" id="KW-0540">Nuclease</keyword>
<keyword evidence="1" id="KW-0378">Hydrolase</keyword>
<keyword evidence="1" id="KW-0150">Chloroplast</keyword>
<evidence type="ECO:0000313" key="1">
    <source>
        <dbReference type="EMBL" id="ALO62925.1"/>
    </source>
</evidence>